<keyword evidence="8" id="KW-0675">Receptor</keyword>
<feature type="disulfide bond" evidence="10">
    <location>
        <begin position="251"/>
        <end position="313"/>
    </location>
</feature>
<dbReference type="STRING" id="299467.A0A443S5D8"/>
<keyword evidence="5" id="KW-1133">Transmembrane helix</keyword>
<dbReference type="PRINTS" id="PR01609">
    <property type="entry name" value="CD36FAMILY"/>
</dbReference>
<protein>
    <submittedName>
        <fullName evidence="11">Platelet glycoprotein 4-like protein</fullName>
    </submittedName>
</protein>
<dbReference type="VEuPathDB" id="VectorBase:LDEU009288"/>
<feature type="non-terminal residue" evidence="11">
    <location>
        <position position="1"/>
    </location>
</feature>
<evidence type="ECO:0000256" key="3">
    <source>
        <dbReference type="ARBA" id="ARBA00022475"/>
    </source>
</evidence>
<organism evidence="11 12">
    <name type="scientific">Leptotrombidium deliense</name>
    <dbReference type="NCBI Taxonomy" id="299467"/>
    <lineage>
        <taxon>Eukaryota</taxon>
        <taxon>Metazoa</taxon>
        <taxon>Ecdysozoa</taxon>
        <taxon>Arthropoda</taxon>
        <taxon>Chelicerata</taxon>
        <taxon>Arachnida</taxon>
        <taxon>Acari</taxon>
        <taxon>Acariformes</taxon>
        <taxon>Trombidiformes</taxon>
        <taxon>Prostigmata</taxon>
        <taxon>Anystina</taxon>
        <taxon>Parasitengona</taxon>
        <taxon>Trombiculoidea</taxon>
        <taxon>Trombiculidae</taxon>
        <taxon>Leptotrombidium</taxon>
    </lineage>
</organism>
<evidence type="ECO:0000256" key="10">
    <source>
        <dbReference type="PIRSR" id="PIRSR605428-52"/>
    </source>
</evidence>
<dbReference type="PRINTS" id="PR01610">
    <property type="entry name" value="CD36ANTIGEN"/>
</dbReference>
<keyword evidence="4" id="KW-0812">Transmembrane</keyword>
<evidence type="ECO:0000256" key="4">
    <source>
        <dbReference type="ARBA" id="ARBA00022692"/>
    </source>
</evidence>
<evidence type="ECO:0000256" key="8">
    <source>
        <dbReference type="ARBA" id="ARBA00023170"/>
    </source>
</evidence>
<dbReference type="GO" id="GO:0005886">
    <property type="term" value="C:plasma membrane"/>
    <property type="evidence" value="ECO:0007669"/>
    <property type="project" value="UniProtKB-SubCell"/>
</dbReference>
<comment type="subcellular location">
    <subcellularLocation>
        <location evidence="1">Cell membrane</location>
        <topology evidence="1">Multi-pass membrane protein</topology>
    </subcellularLocation>
</comment>
<dbReference type="InterPro" id="IPR002159">
    <property type="entry name" value="CD36_fam"/>
</dbReference>
<proteinExistence type="inferred from homology"/>
<dbReference type="AlphaFoldDB" id="A0A443S5D8"/>
<dbReference type="OrthoDB" id="18585at2759"/>
<keyword evidence="9" id="KW-0325">Glycoprotein</keyword>
<keyword evidence="7 10" id="KW-1015">Disulfide bond</keyword>
<keyword evidence="3" id="KW-1003">Cell membrane</keyword>
<dbReference type="PANTHER" id="PTHR11923">
    <property type="entry name" value="SCAVENGER RECEPTOR CLASS B TYPE-1 SR-B1"/>
    <property type="match status" value="1"/>
</dbReference>
<evidence type="ECO:0000256" key="1">
    <source>
        <dbReference type="ARBA" id="ARBA00004651"/>
    </source>
</evidence>
<dbReference type="EMBL" id="NCKV01007984">
    <property type="protein sequence ID" value="RWS22752.1"/>
    <property type="molecule type" value="Genomic_DNA"/>
</dbReference>
<dbReference type="GO" id="GO:0005044">
    <property type="term" value="F:scavenger receptor activity"/>
    <property type="evidence" value="ECO:0007669"/>
    <property type="project" value="TreeGrafter"/>
</dbReference>
<comment type="similarity">
    <text evidence="2">Belongs to the CD36 family.</text>
</comment>
<evidence type="ECO:0000256" key="2">
    <source>
        <dbReference type="ARBA" id="ARBA00010532"/>
    </source>
</evidence>
<dbReference type="Proteomes" id="UP000288716">
    <property type="component" value="Unassembled WGS sequence"/>
</dbReference>
<reference evidence="11 12" key="1">
    <citation type="journal article" date="2018" name="Gigascience">
        <title>Genomes of trombidid mites reveal novel predicted allergens and laterally-transferred genes associated with secondary metabolism.</title>
        <authorList>
            <person name="Dong X."/>
            <person name="Chaisiri K."/>
            <person name="Xia D."/>
            <person name="Armstrong S.D."/>
            <person name="Fang Y."/>
            <person name="Donnelly M.J."/>
            <person name="Kadowaki T."/>
            <person name="McGarry J.W."/>
            <person name="Darby A.C."/>
            <person name="Makepeace B.L."/>
        </authorList>
    </citation>
    <scope>NUCLEOTIDE SEQUENCE [LARGE SCALE GENOMIC DNA]</scope>
    <source>
        <strain evidence="11">UoL-UT</strain>
    </source>
</reference>
<sequence length="427" mass="48997">ELSLRKGSLMLQRWSNVELPIYLSVYLFEVTNPDEAEFKKAKPILKERGPYVFLEKRYKEILGFEEDESLIIYKEFTSFYFDRSRSVGSLDDEIMVLNIPVVAAINHAINEANFTDLGYVFIDILKATVDSLDEKLFEIHTIGEMLFTGYRVALFDKLTTMAKEFDMETEEKLANNTFGLLIKKNGTDSGIWKVQTGLEGDAFVVKTWNHSSYVPFWNGDYCNKIRGTDGSSFHPGIEKDEVLHIFHPDICRSAFLEYDTEASIYDVSTYRFIIPDKVFAAPSKYSNNACFCTRREHDRHVCTIDGIQDMSACADGAPIITSSPHFYGADPKLMKDVEGLTPEKSKHQAYVDIEPTTGAVVNAARRMQVNVEIKNSQEFPILSNVRNMILPVMWIQEVKFVIFYLLNQNFNHRVPELTKKWPMNSRI</sequence>
<evidence type="ECO:0000313" key="12">
    <source>
        <dbReference type="Proteomes" id="UP000288716"/>
    </source>
</evidence>
<evidence type="ECO:0000313" key="11">
    <source>
        <dbReference type="EMBL" id="RWS22752.1"/>
    </source>
</evidence>
<name>A0A443S5D8_9ACAR</name>
<evidence type="ECO:0000256" key="5">
    <source>
        <dbReference type="ARBA" id="ARBA00022989"/>
    </source>
</evidence>
<feature type="disulfide bond" evidence="10">
    <location>
        <begin position="222"/>
        <end position="290"/>
    </location>
</feature>
<gene>
    <name evidence="11" type="ORF">B4U80_00170</name>
</gene>
<evidence type="ECO:0000256" key="6">
    <source>
        <dbReference type="ARBA" id="ARBA00023136"/>
    </source>
</evidence>
<comment type="caution">
    <text evidence="11">The sequence shown here is derived from an EMBL/GenBank/DDBJ whole genome shotgun (WGS) entry which is preliminary data.</text>
</comment>
<evidence type="ECO:0000256" key="9">
    <source>
        <dbReference type="ARBA" id="ARBA00023180"/>
    </source>
</evidence>
<evidence type="ECO:0000256" key="7">
    <source>
        <dbReference type="ARBA" id="ARBA00023157"/>
    </source>
</evidence>
<dbReference type="InterPro" id="IPR005428">
    <property type="entry name" value="CD36/SCARB1/SNMP1"/>
</dbReference>
<accession>A0A443S5D8</accession>
<dbReference type="Pfam" id="PF01130">
    <property type="entry name" value="CD36"/>
    <property type="match status" value="1"/>
</dbReference>
<dbReference type="GO" id="GO:0005737">
    <property type="term" value="C:cytoplasm"/>
    <property type="evidence" value="ECO:0007669"/>
    <property type="project" value="TreeGrafter"/>
</dbReference>
<feature type="disulfide bond" evidence="10">
    <location>
        <begin position="292"/>
        <end position="302"/>
    </location>
</feature>
<dbReference type="PANTHER" id="PTHR11923:SF51">
    <property type="entry name" value="LYSOSOME MEMBRANE PROTEIN 2"/>
    <property type="match status" value="1"/>
</dbReference>
<keyword evidence="12" id="KW-1185">Reference proteome</keyword>
<keyword evidence="6" id="KW-0472">Membrane</keyword>